<evidence type="ECO:0000313" key="2">
    <source>
        <dbReference type="Proteomes" id="UP000198287"/>
    </source>
</evidence>
<organism evidence="1 2">
    <name type="scientific">Folsomia candida</name>
    <name type="common">Springtail</name>
    <dbReference type="NCBI Taxonomy" id="158441"/>
    <lineage>
        <taxon>Eukaryota</taxon>
        <taxon>Metazoa</taxon>
        <taxon>Ecdysozoa</taxon>
        <taxon>Arthropoda</taxon>
        <taxon>Hexapoda</taxon>
        <taxon>Collembola</taxon>
        <taxon>Entomobryomorpha</taxon>
        <taxon>Isotomoidea</taxon>
        <taxon>Isotomidae</taxon>
        <taxon>Proisotominae</taxon>
        <taxon>Folsomia</taxon>
    </lineage>
</organism>
<reference evidence="1 2" key="1">
    <citation type="submission" date="2015-12" db="EMBL/GenBank/DDBJ databases">
        <title>The genome of Folsomia candida.</title>
        <authorList>
            <person name="Faddeeva A."/>
            <person name="Derks M.F."/>
            <person name="Anvar Y."/>
            <person name="Smit S."/>
            <person name="Van Straalen N."/>
            <person name="Roelofs D."/>
        </authorList>
    </citation>
    <scope>NUCLEOTIDE SEQUENCE [LARGE SCALE GENOMIC DNA]</scope>
    <source>
        <strain evidence="1 2">VU population</strain>
        <tissue evidence="1">Whole body</tissue>
    </source>
</reference>
<proteinExistence type="predicted"/>
<dbReference type="AlphaFoldDB" id="A0A226DA07"/>
<dbReference type="EMBL" id="LNIX01000027">
    <property type="protein sequence ID" value="OXA41983.1"/>
    <property type="molecule type" value="Genomic_DNA"/>
</dbReference>
<keyword evidence="2" id="KW-1185">Reference proteome</keyword>
<sequence>MVLNKKMGCCQSRYTRIKSERQLLTSTLPLFYLPLNKTSPFYSSIIQEHGPHHALLFKTYPKPFDEKIQIGLAGFTDWAEPNSSLFYCYKLVDTTFGLGYYGNVPKNILPDKDTDGWDSSLNAKWKYAEDDNPNRGAEYRFPVPDGKPVKSPCEQGPVSKKVLFDALEKQKVLLIGLLTPTIYGEYKNFFKTADTPNNYHMVEIGGTDAATAAGIADLIMPIIRERACTCETQYEFALIIDSTQTFIGK</sequence>
<name>A0A226DA07_FOLCA</name>
<dbReference type="Proteomes" id="UP000198287">
    <property type="component" value="Unassembled WGS sequence"/>
</dbReference>
<protein>
    <submittedName>
        <fullName evidence="1">Uncharacterized protein</fullName>
    </submittedName>
</protein>
<accession>A0A226DA07</accession>
<evidence type="ECO:0000313" key="1">
    <source>
        <dbReference type="EMBL" id="OXA41983.1"/>
    </source>
</evidence>
<gene>
    <name evidence="1" type="ORF">Fcan01_23200</name>
</gene>
<comment type="caution">
    <text evidence="1">The sequence shown here is derived from an EMBL/GenBank/DDBJ whole genome shotgun (WGS) entry which is preliminary data.</text>
</comment>